<reference evidence="3 4" key="1">
    <citation type="submission" date="2018-07" db="EMBL/GenBank/DDBJ databases">
        <title>Genome sequencing of oomycete isolates from Chile give support for New Zealand origin for Phytophthora kernoviae and make available the first Nothophytophthora sp. genome.</title>
        <authorList>
            <person name="Studholme D.J."/>
            <person name="Sanfuentes E."/>
            <person name="Panda P."/>
            <person name="Hill R."/>
            <person name="Sambles C."/>
            <person name="Grant M."/>
            <person name="Williams N.M."/>
            <person name="Mcdougal R.L."/>
        </authorList>
    </citation>
    <scope>NUCLEOTIDE SEQUENCE [LARGE SCALE GENOMIC DNA]</scope>
    <source>
        <strain evidence="2">Chile6</strain>
        <strain evidence="1">Chile7</strain>
    </source>
</reference>
<dbReference type="AlphaFoldDB" id="A0A3F2RWP4"/>
<evidence type="ECO:0000313" key="1">
    <source>
        <dbReference type="EMBL" id="RLN56657.1"/>
    </source>
</evidence>
<dbReference type="Proteomes" id="UP000284657">
    <property type="component" value="Unassembled WGS sequence"/>
</dbReference>
<evidence type="ECO:0000313" key="2">
    <source>
        <dbReference type="EMBL" id="RLN65174.1"/>
    </source>
</evidence>
<sequence>MWKSVEQLAALGMTSSRGVTVPVLVGHAPSETEPVEFVEVAGLMSALEAMPVVLETVLPLDSVRVVVLPLPLVPSGLRFANRLRCPWRSKPKPKPRLLEATLGG</sequence>
<dbReference type="EMBL" id="MBAD02001247">
    <property type="protein sequence ID" value="RLN56657.1"/>
    <property type="molecule type" value="Genomic_DNA"/>
</dbReference>
<proteinExistence type="predicted"/>
<organism evidence="2 3">
    <name type="scientific">Phytophthora kernoviae</name>
    <dbReference type="NCBI Taxonomy" id="325452"/>
    <lineage>
        <taxon>Eukaryota</taxon>
        <taxon>Sar</taxon>
        <taxon>Stramenopiles</taxon>
        <taxon>Oomycota</taxon>
        <taxon>Peronosporomycetes</taxon>
        <taxon>Peronosporales</taxon>
        <taxon>Peronosporaceae</taxon>
        <taxon>Phytophthora</taxon>
    </lineage>
</organism>
<protein>
    <submittedName>
        <fullName evidence="2">Uncharacterized protein</fullName>
    </submittedName>
</protein>
<dbReference type="Proteomes" id="UP000277300">
    <property type="component" value="Unassembled WGS sequence"/>
</dbReference>
<gene>
    <name evidence="1" type="ORF">BBJ29_001046</name>
    <name evidence="2" type="ORF">BBP00_00003004</name>
</gene>
<accession>A0A3F2RWP4</accession>
<dbReference type="EMBL" id="MBDO02000058">
    <property type="protein sequence ID" value="RLN65174.1"/>
    <property type="molecule type" value="Genomic_DNA"/>
</dbReference>
<comment type="caution">
    <text evidence="2">The sequence shown here is derived from an EMBL/GenBank/DDBJ whole genome shotgun (WGS) entry which is preliminary data.</text>
</comment>
<name>A0A3F2RWP4_9STRA</name>
<evidence type="ECO:0000313" key="3">
    <source>
        <dbReference type="Proteomes" id="UP000277300"/>
    </source>
</evidence>
<evidence type="ECO:0000313" key="4">
    <source>
        <dbReference type="Proteomes" id="UP000284657"/>
    </source>
</evidence>